<comment type="caution">
    <text evidence="7">The sequence shown here is derived from an EMBL/GenBank/DDBJ whole genome shotgun (WGS) entry which is preliminary data.</text>
</comment>
<evidence type="ECO:0000256" key="1">
    <source>
        <dbReference type="ARBA" id="ARBA00009995"/>
    </source>
</evidence>
<dbReference type="InterPro" id="IPR035595">
    <property type="entry name" value="UDP_glycos_trans_CS"/>
</dbReference>
<name>A0A5A7QNK8_STRAF</name>
<dbReference type="Proteomes" id="UP000325081">
    <property type="component" value="Unassembled WGS sequence"/>
</dbReference>
<feature type="domain" description="Glycosyltransferase N-terminal" evidence="6">
    <location>
        <begin position="14"/>
        <end position="45"/>
    </location>
</feature>
<evidence type="ECO:0000256" key="5">
    <source>
        <dbReference type="RuleBase" id="RU362057"/>
    </source>
</evidence>
<evidence type="ECO:0000256" key="3">
    <source>
        <dbReference type="ARBA" id="ARBA00022679"/>
    </source>
</evidence>
<dbReference type="Pfam" id="PF26168">
    <property type="entry name" value="Glyco_transf_N"/>
    <property type="match status" value="1"/>
</dbReference>
<dbReference type="CDD" id="cd03784">
    <property type="entry name" value="GT1_Gtf-like"/>
    <property type="match status" value="1"/>
</dbReference>
<dbReference type="Gene3D" id="3.40.50.2000">
    <property type="entry name" value="Glycogen Phosphorylase B"/>
    <property type="match status" value="2"/>
</dbReference>
<dbReference type="SUPFAM" id="SSF53756">
    <property type="entry name" value="UDP-Glycosyltransferase/glycogen phosphorylase"/>
    <property type="match status" value="1"/>
</dbReference>
<keyword evidence="2 4" id="KW-0328">Glycosyltransferase</keyword>
<dbReference type="InterPro" id="IPR002213">
    <property type="entry name" value="UDP_glucos_trans"/>
</dbReference>
<reference evidence="8" key="1">
    <citation type="journal article" date="2019" name="Curr. Biol.">
        <title>Genome Sequence of Striga asiatica Provides Insight into the Evolution of Plant Parasitism.</title>
        <authorList>
            <person name="Yoshida S."/>
            <person name="Kim S."/>
            <person name="Wafula E.K."/>
            <person name="Tanskanen J."/>
            <person name="Kim Y.M."/>
            <person name="Honaas L."/>
            <person name="Yang Z."/>
            <person name="Spallek T."/>
            <person name="Conn C.E."/>
            <person name="Ichihashi Y."/>
            <person name="Cheong K."/>
            <person name="Cui S."/>
            <person name="Der J.P."/>
            <person name="Gundlach H."/>
            <person name="Jiao Y."/>
            <person name="Hori C."/>
            <person name="Ishida J.K."/>
            <person name="Kasahara H."/>
            <person name="Kiba T."/>
            <person name="Kim M.S."/>
            <person name="Koo N."/>
            <person name="Laohavisit A."/>
            <person name="Lee Y.H."/>
            <person name="Lumba S."/>
            <person name="McCourt P."/>
            <person name="Mortimer J.C."/>
            <person name="Mutuku J.M."/>
            <person name="Nomura T."/>
            <person name="Sasaki-Sekimoto Y."/>
            <person name="Seto Y."/>
            <person name="Wang Y."/>
            <person name="Wakatake T."/>
            <person name="Sakakibara H."/>
            <person name="Demura T."/>
            <person name="Yamaguchi S."/>
            <person name="Yoneyama K."/>
            <person name="Manabe R.I."/>
            <person name="Nelson D.C."/>
            <person name="Schulman A.H."/>
            <person name="Timko M.P."/>
            <person name="dePamphilis C.W."/>
            <person name="Choi D."/>
            <person name="Shirasu K."/>
        </authorList>
    </citation>
    <scope>NUCLEOTIDE SEQUENCE [LARGE SCALE GENOMIC DNA]</scope>
    <source>
        <strain evidence="8">cv. UVA1</strain>
    </source>
</reference>
<dbReference type="Pfam" id="PF00201">
    <property type="entry name" value="UDPGT"/>
    <property type="match status" value="1"/>
</dbReference>
<dbReference type="FunFam" id="3.40.50.2000:FF:000078">
    <property type="entry name" value="Glycosyltransferase"/>
    <property type="match status" value="1"/>
</dbReference>
<gene>
    <name evidence="7" type="ORF">STAS_22413</name>
</gene>
<dbReference type="GO" id="GO:0080043">
    <property type="term" value="F:quercetin 3-O-glucosyltransferase activity"/>
    <property type="evidence" value="ECO:0007669"/>
    <property type="project" value="TreeGrafter"/>
</dbReference>
<sequence length="488" mass="55422">MENEKKLERKPHAIMVAVPAQGHLNPFVHLALKLASKGFTVTFVQIKYVHELVSKSHNRNEDDIFAEARDSGLDIRYTTICDGFPIEFDRLQNYVEYWEYLLSGFSSLVDEIVGKIIESCDRFSSPLLVTDTVFSWPGIIAKKYGIVNVSFWTEPALVFATGYYWDLLRENGHFPPKDNHEQVITYIPGIESINTKDLLSIYHDPDINTIVHKIVFKAFEEVKKADFILHNTVQELEPHTLSTLNQNRPTYAIGPINFSTELPNINIPKSMHPETECNQWLASKPRSSVLYISFGSVVKIDKRVIDEIARGLIMSRVDFIWAIRPKILSSNDESNVLPVGFEDEVKGRGSIVPWCNQTAVLSHEAVGGFLTHCGWNSILESICCGVPMICYPILYDQFTNRKLVVDDWKIGINLCDGGEPVSGEGVRVKIKELMSAETSDCMRNEMKKIRNIMRGAWGESGSSKRNLDQFLKDLEEKMNKRKMGTNII</sequence>
<accession>A0A5A7QNK8</accession>
<dbReference type="EMBL" id="BKCP01007182">
    <property type="protein sequence ID" value="GER45461.1"/>
    <property type="molecule type" value="Genomic_DNA"/>
</dbReference>
<evidence type="ECO:0000259" key="6">
    <source>
        <dbReference type="Pfam" id="PF26168"/>
    </source>
</evidence>
<evidence type="ECO:0000256" key="4">
    <source>
        <dbReference type="RuleBase" id="RU003718"/>
    </source>
</evidence>
<dbReference type="GO" id="GO:0080044">
    <property type="term" value="F:quercetin 7-O-glucosyltransferase activity"/>
    <property type="evidence" value="ECO:0007669"/>
    <property type="project" value="TreeGrafter"/>
</dbReference>
<dbReference type="AlphaFoldDB" id="A0A5A7QNK8"/>
<protein>
    <recommendedName>
        <fullName evidence="5">Glycosyltransferase</fullName>
        <ecNumber evidence="5">2.4.1.-</ecNumber>
    </recommendedName>
</protein>
<dbReference type="PROSITE" id="PS00375">
    <property type="entry name" value="UDPGT"/>
    <property type="match status" value="1"/>
</dbReference>
<evidence type="ECO:0000313" key="7">
    <source>
        <dbReference type="EMBL" id="GER45461.1"/>
    </source>
</evidence>
<keyword evidence="3 4" id="KW-0808">Transferase</keyword>
<keyword evidence="8" id="KW-1185">Reference proteome</keyword>
<comment type="similarity">
    <text evidence="1 4">Belongs to the UDP-glycosyltransferase family.</text>
</comment>
<dbReference type="EC" id="2.4.1.-" evidence="5"/>
<organism evidence="7 8">
    <name type="scientific">Striga asiatica</name>
    <name type="common">Asiatic witchweed</name>
    <name type="synonym">Buchnera asiatica</name>
    <dbReference type="NCBI Taxonomy" id="4170"/>
    <lineage>
        <taxon>Eukaryota</taxon>
        <taxon>Viridiplantae</taxon>
        <taxon>Streptophyta</taxon>
        <taxon>Embryophyta</taxon>
        <taxon>Tracheophyta</taxon>
        <taxon>Spermatophyta</taxon>
        <taxon>Magnoliopsida</taxon>
        <taxon>eudicotyledons</taxon>
        <taxon>Gunneridae</taxon>
        <taxon>Pentapetalae</taxon>
        <taxon>asterids</taxon>
        <taxon>lamiids</taxon>
        <taxon>Lamiales</taxon>
        <taxon>Orobanchaceae</taxon>
        <taxon>Buchnereae</taxon>
        <taxon>Striga</taxon>
    </lineage>
</organism>
<proteinExistence type="inferred from homology"/>
<dbReference type="InterPro" id="IPR058980">
    <property type="entry name" value="Glyco_transf_N"/>
</dbReference>
<evidence type="ECO:0000256" key="2">
    <source>
        <dbReference type="ARBA" id="ARBA00022676"/>
    </source>
</evidence>
<evidence type="ECO:0000313" key="8">
    <source>
        <dbReference type="Proteomes" id="UP000325081"/>
    </source>
</evidence>
<dbReference type="PANTHER" id="PTHR11926">
    <property type="entry name" value="GLUCOSYL/GLUCURONOSYL TRANSFERASES"/>
    <property type="match status" value="1"/>
</dbReference>
<dbReference type="OrthoDB" id="5835829at2759"/>
<dbReference type="PANTHER" id="PTHR11926:SF774">
    <property type="entry name" value="UDP-GLYCOSYLTRANSFERASE 85A1-RELATED"/>
    <property type="match status" value="1"/>
</dbReference>